<dbReference type="KEGG" id="sgf:HEP81_04679"/>
<organism evidence="2 3">
    <name type="scientific">Streptomyces griseofuscus</name>
    <dbReference type="NCBI Taxonomy" id="146922"/>
    <lineage>
        <taxon>Bacteria</taxon>
        <taxon>Bacillati</taxon>
        <taxon>Actinomycetota</taxon>
        <taxon>Actinomycetes</taxon>
        <taxon>Kitasatosporales</taxon>
        <taxon>Streptomycetaceae</taxon>
        <taxon>Streptomyces</taxon>
    </lineage>
</organism>
<dbReference type="EMBL" id="CP051006">
    <property type="protein sequence ID" value="QNT94951.1"/>
    <property type="molecule type" value="Genomic_DNA"/>
</dbReference>
<proteinExistence type="predicted"/>
<dbReference type="Proteomes" id="UP000516422">
    <property type="component" value="Chromosome"/>
</dbReference>
<name>A0A7H1Q3S1_9ACTN</name>
<feature type="region of interest" description="Disordered" evidence="1">
    <location>
        <begin position="1"/>
        <end position="26"/>
    </location>
</feature>
<dbReference type="RefSeq" id="WP_037653600.1">
    <property type="nucleotide sequence ID" value="NZ_CP051006.1"/>
</dbReference>
<gene>
    <name evidence="2" type="ORF">HEP81_04679</name>
</gene>
<accession>A0A7H1Q3S1</accession>
<evidence type="ECO:0000313" key="2">
    <source>
        <dbReference type="EMBL" id="QNT94951.1"/>
    </source>
</evidence>
<sequence>MTRYFTDGTGGFQTRSDGPLSPPEGWEEITAEEYQTQIAEARTAADAHADEFLAADGELPPPPEGTPPPVIPVDELPIGGSDQPDGGK</sequence>
<dbReference type="AlphaFoldDB" id="A0A7H1Q3S1"/>
<reference evidence="2 3" key="1">
    <citation type="submission" date="2020-04" db="EMBL/GenBank/DDBJ databases">
        <title>Characterization and engineering of Streptomyces griseofuscus DSM40191 as a potential heterologous host for expression of BGCs.</title>
        <authorList>
            <person name="Gren T."/>
            <person name="Whitford C.M."/>
            <person name="Mohite O.S."/>
            <person name="Joergensen T.S."/>
            <person name="Nielsen J.B."/>
            <person name="Lee S.Y."/>
            <person name="Weber T."/>
        </authorList>
    </citation>
    <scope>NUCLEOTIDE SEQUENCE [LARGE SCALE GENOMIC DNA]</scope>
    <source>
        <strain evidence="2 3">DSM 40191</strain>
    </source>
</reference>
<evidence type="ECO:0000313" key="3">
    <source>
        <dbReference type="Proteomes" id="UP000516422"/>
    </source>
</evidence>
<evidence type="ECO:0000256" key="1">
    <source>
        <dbReference type="SAM" id="MobiDB-lite"/>
    </source>
</evidence>
<protein>
    <submittedName>
        <fullName evidence="2">Uncharacterized protein</fullName>
    </submittedName>
</protein>
<feature type="region of interest" description="Disordered" evidence="1">
    <location>
        <begin position="41"/>
        <end position="88"/>
    </location>
</feature>
<feature type="compositionally biased region" description="Pro residues" evidence="1">
    <location>
        <begin position="59"/>
        <end position="71"/>
    </location>
</feature>
<dbReference type="GeneID" id="91464229"/>